<keyword evidence="1" id="KW-0812">Transmembrane</keyword>
<keyword evidence="1" id="KW-0472">Membrane</keyword>
<dbReference type="RefSeq" id="WP_238275366.1">
    <property type="nucleotide sequence ID" value="NZ_BPQL01000006.1"/>
</dbReference>
<dbReference type="InterPro" id="IPR009937">
    <property type="entry name" value="Phage_holin_3_6"/>
</dbReference>
<feature type="transmembrane region" description="Helical" evidence="1">
    <location>
        <begin position="78"/>
        <end position="100"/>
    </location>
</feature>
<evidence type="ECO:0000313" key="2">
    <source>
        <dbReference type="EMBL" id="MET3692283.1"/>
    </source>
</evidence>
<sequence>MAQKTQSLRSLISEGLRHGGDLVGQELELMRRETDGNIQAILGLVARFGTALVLVVAALVMLFVAVVKGLAALIGSEILAALIVGGPFAAVALVLTVMGLRRMARSNLLPRRFERQVEKDAALVSDRVSG</sequence>
<evidence type="ECO:0000313" key="3">
    <source>
        <dbReference type="Proteomes" id="UP001549145"/>
    </source>
</evidence>
<organism evidence="2 3">
    <name type="scientific">Methylobacterium goesingense</name>
    <dbReference type="NCBI Taxonomy" id="243690"/>
    <lineage>
        <taxon>Bacteria</taxon>
        <taxon>Pseudomonadati</taxon>
        <taxon>Pseudomonadota</taxon>
        <taxon>Alphaproteobacteria</taxon>
        <taxon>Hyphomicrobiales</taxon>
        <taxon>Methylobacteriaceae</taxon>
        <taxon>Methylobacterium</taxon>
    </lineage>
</organism>
<dbReference type="Pfam" id="PF07332">
    <property type="entry name" value="Phage_holin_3_6"/>
    <property type="match status" value="1"/>
</dbReference>
<keyword evidence="3" id="KW-1185">Reference proteome</keyword>
<evidence type="ECO:0000256" key="1">
    <source>
        <dbReference type="SAM" id="Phobius"/>
    </source>
</evidence>
<evidence type="ECO:0008006" key="4">
    <source>
        <dbReference type="Google" id="ProtNLM"/>
    </source>
</evidence>
<proteinExistence type="predicted"/>
<keyword evidence="1" id="KW-1133">Transmembrane helix</keyword>
<protein>
    <recommendedName>
        <fullName evidence="4">Phage holin family protein</fullName>
    </recommendedName>
</protein>
<name>A0ABV2L379_9HYPH</name>
<gene>
    <name evidence="2" type="ORF">ABID43_001814</name>
</gene>
<accession>A0ABV2L379</accession>
<dbReference type="Proteomes" id="UP001549145">
    <property type="component" value="Unassembled WGS sequence"/>
</dbReference>
<reference evidence="2 3" key="1">
    <citation type="submission" date="2024-06" db="EMBL/GenBank/DDBJ databases">
        <title>Genomic Encyclopedia of Type Strains, Phase IV (KMG-IV): sequencing the most valuable type-strain genomes for metagenomic binning, comparative biology and taxonomic classification.</title>
        <authorList>
            <person name="Goeker M."/>
        </authorList>
    </citation>
    <scope>NUCLEOTIDE SEQUENCE [LARGE SCALE GENOMIC DNA]</scope>
    <source>
        <strain evidence="2 3">DSM 21331</strain>
    </source>
</reference>
<dbReference type="EMBL" id="JBEPMM010000003">
    <property type="protein sequence ID" value="MET3692283.1"/>
    <property type="molecule type" value="Genomic_DNA"/>
</dbReference>
<comment type="caution">
    <text evidence="2">The sequence shown here is derived from an EMBL/GenBank/DDBJ whole genome shotgun (WGS) entry which is preliminary data.</text>
</comment>
<feature type="transmembrane region" description="Helical" evidence="1">
    <location>
        <begin position="40"/>
        <end position="66"/>
    </location>
</feature>